<accession>A0A6S7K141</accession>
<evidence type="ECO:0000313" key="2">
    <source>
        <dbReference type="Proteomes" id="UP001152795"/>
    </source>
</evidence>
<organism evidence="1 2">
    <name type="scientific">Paramuricea clavata</name>
    <name type="common">Red gorgonian</name>
    <name type="synonym">Violescent sea-whip</name>
    <dbReference type="NCBI Taxonomy" id="317549"/>
    <lineage>
        <taxon>Eukaryota</taxon>
        <taxon>Metazoa</taxon>
        <taxon>Cnidaria</taxon>
        <taxon>Anthozoa</taxon>
        <taxon>Octocorallia</taxon>
        <taxon>Malacalcyonacea</taxon>
        <taxon>Plexauridae</taxon>
        <taxon>Paramuricea</taxon>
    </lineage>
</organism>
<keyword evidence="2" id="KW-1185">Reference proteome</keyword>
<gene>
    <name evidence="1" type="ORF">PACLA_8A010738</name>
</gene>
<protein>
    <submittedName>
        <fullName evidence="1">Uncharacterized protein</fullName>
    </submittedName>
</protein>
<proteinExistence type="predicted"/>
<reference evidence="1" key="1">
    <citation type="submission" date="2020-04" db="EMBL/GenBank/DDBJ databases">
        <authorList>
            <person name="Alioto T."/>
            <person name="Alioto T."/>
            <person name="Gomez Garrido J."/>
        </authorList>
    </citation>
    <scope>NUCLEOTIDE SEQUENCE</scope>
    <source>
        <strain evidence="1">A484AB</strain>
    </source>
</reference>
<sequence>MMIPRVNLQIDNVDGSNQNNVIGTSRKLRCEIRNENSDNDTEENIPEYRLISLAAYPIMLSQIFNTCVRKDLEKLSWAIIESFSDRNDMWHTWKTLFNSVLDNHAPVRTKRVRNLDVPDLKKMMFPVDYLKKRAAKTQSDSAWRAYCTMRNRVNYEIIASKNSYFSHNLEINKGNLKENVEIVE</sequence>
<comment type="caution">
    <text evidence="1">The sequence shown here is derived from an EMBL/GenBank/DDBJ whole genome shotgun (WGS) entry which is preliminary data.</text>
</comment>
<dbReference type="Proteomes" id="UP001152795">
    <property type="component" value="Unassembled WGS sequence"/>
</dbReference>
<name>A0A6S7K141_PARCT</name>
<dbReference type="AlphaFoldDB" id="A0A6S7K141"/>
<dbReference type="EMBL" id="CACRXK020022723">
    <property type="protein sequence ID" value="CAB4037091.1"/>
    <property type="molecule type" value="Genomic_DNA"/>
</dbReference>
<evidence type="ECO:0000313" key="1">
    <source>
        <dbReference type="EMBL" id="CAB4037091.1"/>
    </source>
</evidence>